<comment type="similarity">
    <text evidence="1">Belongs to the ABC transporter superfamily.</text>
</comment>
<dbReference type="EMBL" id="JAPQES010000006">
    <property type="protein sequence ID" value="MCY6372021.1"/>
    <property type="molecule type" value="Genomic_DNA"/>
</dbReference>
<dbReference type="InterPro" id="IPR050763">
    <property type="entry name" value="ABC_transporter_ATP-binding"/>
</dbReference>
<dbReference type="InterPro" id="IPR017871">
    <property type="entry name" value="ABC_transporter-like_CS"/>
</dbReference>
<dbReference type="Gene3D" id="3.40.50.300">
    <property type="entry name" value="P-loop containing nucleotide triphosphate hydrolases"/>
    <property type="match status" value="1"/>
</dbReference>
<dbReference type="InterPro" id="IPR003439">
    <property type="entry name" value="ABC_transporter-like_ATP-bd"/>
</dbReference>
<evidence type="ECO:0000256" key="2">
    <source>
        <dbReference type="ARBA" id="ARBA00022448"/>
    </source>
</evidence>
<dbReference type="SUPFAM" id="SSF52540">
    <property type="entry name" value="P-loop containing nucleoside triphosphate hydrolases"/>
    <property type="match status" value="1"/>
</dbReference>
<evidence type="ECO:0000256" key="4">
    <source>
        <dbReference type="ARBA" id="ARBA00022840"/>
    </source>
</evidence>
<dbReference type="PROSITE" id="PS50893">
    <property type="entry name" value="ABC_TRANSPORTER_2"/>
    <property type="match status" value="1"/>
</dbReference>
<feature type="domain" description="ABC transporter" evidence="5">
    <location>
        <begin position="4"/>
        <end position="229"/>
    </location>
</feature>
<dbReference type="SMART" id="SM00382">
    <property type="entry name" value="AAA"/>
    <property type="match status" value="1"/>
</dbReference>
<dbReference type="PANTHER" id="PTHR42711:SF5">
    <property type="entry name" value="ABC TRANSPORTER ATP-BINDING PROTEIN NATA"/>
    <property type="match status" value="1"/>
</dbReference>
<evidence type="ECO:0000313" key="6">
    <source>
        <dbReference type="EMBL" id="MCY6372021.1"/>
    </source>
</evidence>
<dbReference type="RefSeq" id="WP_268050937.1">
    <property type="nucleotide sequence ID" value="NZ_JAPQES010000006.1"/>
</dbReference>
<evidence type="ECO:0000259" key="5">
    <source>
        <dbReference type="PROSITE" id="PS50893"/>
    </source>
</evidence>
<dbReference type="InterPro" id="IPR003593">
    <property type="entry name" value="AAA+_ATPase"/>
</dbReference>
<dbReference type="PROSITE" id="PS00211">
    <property type="entry name" value="ABC_TRANSPORTER_1"/>
    <property type="match status" value="1"/>
</dbReference>
<gene>
    <name evidence="6" type="ORF">OXH55_15405</name>
</gene>
<dbReference type="InterPro" id="IPR027417">
    <property type="entry name" value="P-loop_NTPase"/>
</dbReference>
<name>A0ABT4CSG9_9CLOT</name>
<dbReference type="GO" id="GO:0005524">
    <property type="term" value="F:ATP binding"/>
    <property type="evidence" value="ECO:0007669"/>
    <property type="project" value="UniProtKB-KW"/>
</dbReference>
<evidence type="ECO:0000256" key="3">
    <source>
        <dbReference type="ARBA" id="ARBA00022741"/>
    </source>
</evidence>
<dbReference type="CDD" id="cd03230">
    <property type="entry name" value="ABC_DR_subfamily_A"/>
    <property type="match status" value="1"/>
</dbReference>
<keyword evidence="3" id="KW-0547">Nucleotide-binding</keyword>
<keyword evidence="2" id="KW-0813">Transport</keyword>
<comment type="caution">
    <text evidence="6">The sequence shown here is derived from an EMBL/GenBank/DDBJ whole genome shotgun (WGS) entry which is preliminary data.</text>
</comment>
<accession>A0ABT4CSG9</accession>
<dbReference type="PANTHER" id="PTHR42711">
    <property type="entry name" value="ABC TRANSPORTER ATP-BINDING PROTEIN"/>
    <property type="match status" value="1"/>
</dbReference>
<sequence length="294" mass="33857">MNIIETNSLTKYYGKARGIIDVNLEIGEGEIFGFIGPNGAGKSTAIRTILNFIHPTSGSAKIFDLDCVKDSKEIRKHIGYLPSEVNYYDDMKVGELLNYSARFYKGNYKDNIQKLSQRLELDLNKKIDDLSLGNKKKAAIVQALLHEPKLLILDEPTSGLDPLMQNIFFDLLREENKKGTTIFFSSHILSEVQKLCHKVAIIREGKILKVETIDNLRNNKFKNIRIELSKDKELDLDLSGIIKKERRHREIKFLFNGNINELLLKLSKIQIQNLWIEEPALEDVFMHYYEKGEE</sequence>
<keyword evidence="7" id="KW-1185">Reference proteome</keyword>
<dbReference type="Pfam" id="PF00005">
    <property type="entry name" value="ABC_tran"/>
    <property type="match status" value="1"/>
</dbReference>
<keyword evidence="4 6" id="KW-0067">ATP-binding</keyword>
<protein>
    <submittedName>
        <fullName evidence="6">ABC transporter ATP-binding protein</fullName>
    </submittedName>
</protein>
<organism evidence="6 7">
    <name type="scientific">Clostridium ganghwense</name>
    <dbReference type="NCBI Taxonomy" id="312089"/>
    <lineage>
        <taxon>Bacteria</taxon>
        <taxon>Bacillati</taxon>
        <taxon>Bacillota</taxon>
        <taxon>Clostridia</taxon>
        <taxon>Eubacteriales</taxon>
        <taxon>Clostridiaceae</taxon>
        <taxon>Clostridium</taxon>
    </lineage>
</organism>
<evidence type="ECO:0000256" key="1">
    <source>
        <dbReference type="ARBA" id="ARBA00005417"/>
    </source>
</evidence>
<proteinExistence type="inferred from homology"/>
<dbReference type="Proteomes" id="UP001079657">
    <property type="component" value="Unassembled WGS sequence"/>
</dbReference>
<evidence type="ECO:0000313" key="7">
    <source>
        <dbReference type="Proteomes" id="UP001079657"/>
    </source>
</evidence>
<reference evidence="6" key="1">
    <citation type="submission" date="2022-12" db="EMBL/GenBank/DDBJ databases">
        <authorList>
            <person name="Wang J."/>
        </authorList>
    </citation>
    <scope>NUCLEOTIDE SEQUENCE</scope>
    <source>
        <strain evidence="6">HY-42-06</strain>
    </source>
</reference>